<dbReference type="GO" id="GO:0050660">
    <property type="term" value="F:flavin adenine dinucleotide binding"/>
    <property type="evidence" value="ECO:0007669"/>
    <property type="project" value="InterPro"/>
</dbReference>
<feature type="domain" description="Acyl-CoA oxidase/dehydrogenase middle" evidence="8">
    <location>
        <begin position="123"/>
        <end position="209"/>
    </location>
</feature>
<dbReference type="PANTHER" id="PTHR48083:SF1">
    <property type="entry name" value="DEHYDROGENASE, PUTATIVE (AFU_ORTHOLOGUE AFUA_7G06510)-RELATED"/>
    <property type="match status" value="1"/>
</dbReference>
<dbReference type="Pfam" id="PF00441">
    <property type="entry name" value="Acyl-CoA_dh_1"/>
    <property type="match status" value="1"/>
</dbReference>
<dbReference type="CDD" id="cd00567">
    <property type="entry name" value="ACAD"/>
    <property type="match status" value="1"/>
</dbReference>
<evidence type="ECO:0000259" key="7">
    <source>
        <dbReference type="Pfam" id="PF00441"/>
    </source>
</evidence>
<organism evidence="10 11">
    <name type="scientific">Streptomyces canus</name>
    <dbReference type="NCBI Taxonomy" id="58343"/>
    <lineage>
        <taxon>Bacteria</taxon>
        <taxon>Bacillati</taxon>
        <taxon>Actinomycetota</taxon>
        <taxon>Actinomycetes</taxon>
        <taxon>Kitasatosporales</taxon>
        <taxon>Streptomycetaceae</taxon>
        <taxon>Streptomyces</taxon>
        <taxon>Streptomyces aurantiacus group</taxon>
    </lineage>
</organism>
<dbReference type="InterPro" id="IPR009075">
    <property type="entry name" value="AcylCo_DH/oxidase_C"/>
</dbReference>
<evidence type="ECO:0000259" key="9">
    <source>
        <dbReference type="Pfam" id="PF02771"/>
    </source>
</evidence>
<dbReference type="GO" id="GO:0005737">
    <property type="term" value="C:cytoplasm"/>
    <property type="evidence" value="ECO:0007669"/>
    <property type="project" value="TreeGrafter"/>
</dbReference>
<sequence>MTAFVTDSDDHRLIRESTAKIAARYGHAYYAERARNNGGVRELWAELGEAGLLGVHLPEEYGGGGAGLAELVVVLEELSAHGLPLLSAVISPAICASILAAHASPQMKSAWLPDLASGRRKMAFALTEPDAGSNSHAITTTARSDDRGGWIVSGAKYYISALDEADAVLVVTRDGDLAPSSSGSSPLSLFVVPVDAPGLHFQPIETELVCPDKQFTLFLDDVRVEHDALIGERGKGLRQVFAGLNPERVTASALSNGIGRYAVAKARDYAAERKVWSTPIGAHQGIAHPLAEAHIGVELARLATARSAEMFDAGENAATAANIAKFTAADASLKALDQAIQTHGGNGLSREYGLADLWFVARMLRTAPVSREMVLNFVAQHSLNLPNSY</sequence>
<dbReference type="PIRSF" id="PIRSF016578">
    <property type="entry name" value="HsaA"/>
    <property type="match status" value="1"/>
</dbReference>
<keyword evidence="4 6" id="KW-0274">FAD</keyword>
<feature type="domain" description="Acyl-CoA dehydrogenase/oxidase N-terminal" evidence="9">
    <location>
        <begin position="8"/>
        <end position="118"/>
    </location>
</feature>
<keyword evidence="5 6" id="KW-0560">Oxidoreductase</keyword>
<evidence type="ECO:0000256" key="4">
    <source>
        <dbReference type="ARBA" id="ARBA00022827"/>
    </source>
</evidence>
<keyword evidence="3 6" id="KW-0285">Flavoprotein</keyword>
<comment type="caution">
    <text evidence="10">The sequence shown here is derived from an EMBL/GenBank/DDBJ whole genome shotgun (WGS) entry which is preliminary data.</text>
</comment>
<dbReference type="GO" id="GO:0003995">
    <property type="term" value="F:acyl-CoA dehydrogenase activity"/>
    <property type="evidence" value="ECO:0007669"/>
    <property type="project" value="TreeGrafter"/>
</dbReference>
<evidence type="ECO:0000256" key="1">
    <source>
        <dbReference type="ARBA" id="ARBA00001974"/>
    </source>
</evidence>
<dbReference type="RefSeq" id="WP_059211614.1">
    <property type="nucleotide sequence ID" value="NZ_KQ948683.1"/>
</dbReference>
<evidence type="ECO:0000256" key="6">
    <source>
        <dbReference type="RuleBase" id="RU362125"/>
    </source>
</evidence>
<dbReference type="AlphaFoldDB" id="A0A101RKS2"/>
<dbReference type="Pfam" id="PF02770">
    <property type="entry name" value="Acyl-CoA_dh_M"/>
    <property type="match status" value="1"/>
</dbReference>
<dbReference type="InterPro" id="IPR050741">
    <property type="entry name" value="Acyl-CoA_dehydrogenase"/>
</dbReference>
<dbReference type="InterPro" id="IPR037069">
    <property type="entry name" value="AcylCoA_DH/ox_N_sf"/>
</dbReference>
<name>A0A101RKS2_9ACTN</name>
<evidence type="ECO:0000256" key="5">
    <source>
        <dbReference type="ARBA" id="ARBA00023002"/>
    </source>
</evidence>
<dbReference type="Gene3D" id="1.20.140.10">
    <property type="entry name" value="Butyryl-CoA Dehydrogenase, subunit A, domain 3"/>
    <property type="match status" value="1"/>
</dbReference>
<dbReference type="SUPFAM" id="SSF56645">
    <property type="entry name" value="Acyl-CoA dehydrogenase NM domain-like"/>
    <property type="match status" value="1"/>
</dbReference>
<gene>
    <name evidence="10" type="ORF">AQJ46_47690</name>
</gene>
<evidence type="ECO:0000313" key="11">
    <source>
        <dbReference type="Proteomes" id="UP000053669"/>
    </source>
</evidence>
<reference evidence="10 11" key="1">
    <citation type="submission" date="2015-10" db="EMBL/GenBank/DDBJ databases">
        <title>Draft genome sequence of Streptomyces canus DSM 40017, type strain for the species Streptomyces canus.</title>
        <authorList>
            <person name="Ruckert C."/>
            <person name="Winkler A."/>
            <person name="Kalinowski J."/>
            <person name="Kampfer P."/>
            <person name="Glaeser S."/>
        </authorList>
    </citation>
    <scope>NUCLEOTIDE SEQUENCE [LARGE SCALE GENOMIC DNA]</scope>
    <source>
        <strain evidence="10 11">DSM 40017</strain>
    </source>
</reference>
<protein>
    <submittedName>
        <fullName evidence="10">Acyl-CoA dehydrogenase</fullName>
    </submittedName>
</protein>
<dbReference type="InterPro" id="IPR013786">
    <property type="entry name" value="AcylCoA_DH/ox_N"/>
</dbReference>
<dbReference type="InterPro" id="IPR009100">
    <property type="entry name" value="AcylCoA_DH/oxidase_NM_dom_sf"/>
</dbReference>
<dbReference type="PANTHER" id="PTHR48083">
    <property type="entry name" value="MEDIUM-CHAIN SPECIFIC ACYL-COA DEHYDROGENASE, MITOCHONDRIAL-RELATED"/>
    <property type="match status" value="1"/>
</dbReference>
<comment type="cofactor">
    <cofactor evidence="1 6">
        <name>FAD</name>
        <dbReference type="ChEBI" id="CHEBI:57692"/>
    </cofactor>
</comment>
<dbReference type="STRING" id="58343.AQJ46_47690"/>
<dbReference type="SUPFAM" id="SSF47203">
    <property type="entry name" value="Acyl-CoA dehydrogenase C-terminal domain-like"/>
    <property type="match status" value="1"/>
</dbReference>
<feature type="domain" description="Acyl-CoA dehydrogenase/oxidase C-terminal" evidence="7">
    <location>
        <begin position="234"/>
        <end position="381"/>
    </location>
</feature>
<accession>A0A101RKS2</accession>
<dbReference type="Gene3D" id="2.40.110.10">
    <property type="entry name" value="Butyryl-CoA Dehydrogenase, subunit A, domain 2"/>
    <property type="match status" value="1"/>
</dbReference>
<dbReference type="Proteomes" id="UP000053669">
    <property type="component" value="Unassembled WGS sequence"/>
</dbReference>
<evidence type="ECO:0000313" key="10">
    <source>
        <dbReference type="EMBL" id="KUN57427.1"/>
    </source>
</evidence>
<evidence type="ECO:0000256" key="2">
    <source>
        <dbReference type="ARBA" id="ARBA00009347"/>
    </source>
</evidence>
<dbReference type="InterPro" id="IPR006091">
    <property type="entry name" value="Acyl-CoA_Oxase/DH_mid-dom"/>
</dbReference>
<dbReference type="Pfam" id="PF02771">
    <property type="entry name" value="Acyl-CoA_dh_N"/>
    <property type="match status" value="1"/>
</dbReference>
<dbReference type="EMBL" id="LMWU01000073">
    <property type="protein sequence ID" value="KUN57427.1"/>
    <property type="molecule type" value="Genomic_DNA"/>
</dbReference>
<evidence type="ECO:0000259" key="8">
    <source>
        <dbReference type="Pfam" id="PF02770"/>
    </source>
</evidence>
<proteinExistence type="inferred from homology"/>
<evidence type="ECO:0000256" key="3">
    <source>
        <dbReference type="ARBA" id="ARBA00022630"/>
    </source>
</evidence>
<dbReference type="InterPro" id="IPR046373">
    <property type="entry name" value="Acyl-CoA_Oxase/DH_mid-dom_sf"/>
</dbReference>
<comment type="similarity">
    <text evidence="2 6">Belongs to the acyl-CoA dehydrogenase family.</text>
</comment>
<dbReference type="GO" id="GO:0033539">
    <property type="term" value="P:fatty acid beta-oxidation using acyl-CoA dehydrogenase"/>
    <property type="evidence" value="ECO:0007669"/>
    <property type="project" value="TreeGrafter"/>
</dbReference>
<dbReference type="InterPro" id="IPR036250">
    <property type="entry name" value="AcylCo_DH-like_C"/>
</dbReference>
<dbReference type="Gene3D" id="1.10.540.10">
    <property type="entry name" value="Acyl-CoA dehydrogenase/oxidase, N-terminal domain"/>
    <property type="match status" value="1"/>
</dbReference>
<dbReference type="FunFam" id="1.20.140.10:FF:000012">
    <property type="entry name" value="Acyl-CoA dehydrogenase fadE12"/>
    <property type="match status" value="1"/>
</dbReference>